<dbReference type="OrthoDB" id="364976at2759"/>
<protein>
    <submittedName>
        <fullName evidence="7">Adaptin N terminal region domain containing protein</fullName>
    </submittedName>
</protein>
<feature type="compositionally biased region" description="Basic and acidic residues" evidence="5">
    <location>
        <begin position="540"/>
        <end position="554"/>
    </location>
</feature>
<evidence type="ECO:0000313" key="7">
    <source>
        <dbReference type="EMBL" id="GFE52929.1"/>
    </source>
</evidence>
<dbReference type="GO" id="GO:0030117">
    <property type="term" value="C:membrane coat"/>
    <property type="evidence" value="ECO:0007669"/>
    <property type="project" value="InterPro"/>
</dbReference>
<comment type="subcellular location">
    <subcellularLocation>
        <location evidence="1">Endomembrane system</location>
    </subcellularLocation>
</comment>
<dbReference type="EMBL" id="BLIY01000003">
    <property type="protein sequence ID" value="GFE52929.1"/>
    <property type="molecule type" value="Genomic_DNA"/>
</dbReference>
<organism evidence="7 8">
    <name type="scientific">Babesia ovis</name>
    <dbReference type="NCBI Taxonomy" id="5869"/>
    <lineage>
        <taxon>Eukaryota</taxon>
        <taxon>Sar</taxon>
        <taxon>Alveolata</taxon>
        <taxon>Apicomplexa</taxon>
        <taxon>Aconoidasida</taxon>
        <taxon>Piroplasmida</taxon>
        <taxon>Babesiidae</taxon>
        <taxon>Babesia</taxon>
    </lineage>
</organism>
<dbReference type="InterPro" id="IPR002553">
    <property type="entry name" value="Clathrin/coatomer_adapt-like_N"/>
</dbReference>
<proteinExistence type="predicted"/>
<evidence type="ECO:0000256" key="1">
    <source>
        <dbReference type="ARBA" id="ARBA00004308"/>
    </source>
</evidence>
<evidence type="ECO:0000256" key="2">
    <source>
        <dbReference type="ARBA" id="ARBA00022448"/>
    </source>
</evidence>
<keyword evidence="8" id="KW-1185">Reference proteome</keyword>
<dbReference type="InterPro" id="IPR050840">
    <property type="entry name" value="Adaptor_Complx_Large_Subunit"/>
</dbReference>
<keyword evidence="4" id="KW-0472">Membrane</keyword>
<evidence type="ECO:0000256" key="4">
    <source>
        <dbReference type="ARBA" id="ARBA00023136"/>
    </source>
</evidence>
<evidence type="ECO:0000259" key="6">
    <source>
        <dbReference type="Pfam" id="PF01602"/>
    </source>
</evidence>
<comment type="caution">
    <text evidence="7">The sequence shown here is derived from an EMBL/GenBank/DDBJ whole genome shotgun (WGS) entry which is preliminary data.</text>
</comment>
<dbReference type="Gene3D" id="1.25.10.10">
    <property type="entry name" value="Leucine-rich Repeat Variant"/>
    <property type="match status" value="1"/>
</dbReference>
<gene>
    <name evidence="7" type="ORF">BaOVIS_003330</name>
</gene>
<feature type="region of interest" description="Disordered" evidence="5">
    <location>
        <begin position="565"/>
        <end position="607"/>
    </location>
</feature>
<feature type="region of interest" description="Disordered" evidence="5">
    <location>
        <begin position="538"/>
        <end position="557"/>
    </location>
</feature>
<dbReference type="AlphaFoldDB" id="A0A9W5TC15"/>
<dbReference type="InterPro" id="IPR011989">
    <property type="entry name" value="ARM-like"/>
</dbReference>
<dbReference type="GO" id="GO:0012505">
    <property type="term" value="C:endomembrane system"/>
    <property type="evidence" value="ECO:0007669"/>
    <property type="project" value="UniProtKB-SubCell"/>
</dbReference>
<reference evidence="7" key="1">
    <citation type="submission" date="2019-12" db="EMBL/GenBank/DDBJ databases">
        <title>Genome sequence of Babesia ovis.</title>
        <authorList>
            <person name="Yamagishi J."/>
            <person name="Sevinc F."/>
            <person name="Xuan X."/>
        </authorList>
    </citation>
    <scope>NUCLEOTIDE SEQUENCE</scope>
    <source>
        <strain evidence="7">Selcuk</strain>
    </source>
</reference>
<dbReference type="PANTHER" id="PTHR22780">
    <property type="entry name" value="ADAPTIN, ALPHA/GAMMA/EPSILON"/>
    <property type="match status" value="1"/>
</dbReference>
<sequence length="880" mass="98768">MLSLTAPHLSREFYRFTKALGEARSKDEEERVVLGEITALKRLFLAKDVDRERLKEYLVRAVYVEMLGFEAPFAHIHAINMAQERNLVCKRAGYWACRQLLKPQSELMLLLINTIQKDLQSPHFMDISCALQSVCDLVNRDMVPTILPCVLRCLDSENEHVRKHAIMAIRSFYEFDATCVENITGIIEKGICDPRPSVMGCTLSLLQDVISSKPRSCRHLVPSLVSILNQIIDRRLNRSYDYHRVPAPWIQISIISIFGRMGRDDRRVSEQIYGCLQNVLQQAESYTHQSGVISNAIIFECIKTIAAITPRESLTTMCSISVSRMLTSENNNLRYAGISGLSTLVGVNMSYAVENQLVVVSCLEDRDETIRRRTLDLLYRMTNSQNVVTIVGCFLVQLRSKCERYWSAELISKISLLCEKFAPSALWYFETVLELMMVAPDLLKEDLLFSTVHVLKENIGDASFRQSVLTQISDLLKRTITLPEMVVKMVSWIYANFPIVESIAHGTSVDGINWSPNAQASNDEVTKEKDHVHNCTSDDMAQKADADSSPKEDPSDTIAVDSCNEDDATQVVDSTPESPVAATTYYEDDKTPHNSPRDVKGSSRHYDKAKPDLNTYIDILLQFLLRYRQSSSTTCWVLGCMRILIIANNYVVPPTVESILSQLEGSNCTDVTQRCKEIRTLCRLQPKLQLSCDSQNYSLGFLEDYVQQRLLAGARAYNRPSVPVPSAPEPENMTPVPELRFEPYATKPTQMSEYKETLTVEDLANEEIMCADVPRTWGPSGYVDKGSVEEVADTPEDSAATINDVVPVDTHQFDSSTIQHSIDLSILSGGLRAPRVSEPQGYVWRKPEPPAPTRQHVEMARALFQGIGSPDGNGSGATSK</sequence>
<evidence type="ECO:0000313" key="8">
    <source>
        <dbReference type="Proteomes" id="UP001057455"/>
    </source>
</evidence>
<name>A0A9W5TC15_BABOV</name>
<feature type="compositionally biased region" description="Basic and acidic residues" evidence="5">
    <location>
        <begin position="587"/>
        <end position="607"/>
    </location>
</feature>
<dbReference type="Pfam" id="PF01602">
    <property type="entry name" value="Adaptin_N"/>
    <property type="match status" value="1"/>
</dbReference>
<dbReference type="InterPro" id="IPR016024">
    <property type="entry name" value="ARM-type_fold"/>
</dbReference>
<feature type="domain" description="Clathrin/coatomer adaptor adaptin-like N-terminal" evidence="6">
    <location>
        <begin position="40"/>
        <end position="495"/>
    </location>
</feature>
<dbReference type="SUPFAM" id="SSF48371">
    <property type="entry name" value="ARM repeat"/>
    <property type="match status" value="1"/>
</dbReference>
<keyword evidence="3" id="KW-0653">Protein transport</keyword>
<keyword evidence="2" id="KW-0813">Transport</keyword>
<dbReference type="Proteomes" id="UP001057455">
    <property type="component" value="Unassembled WGS sequence"/>
</dbReference>
<dbReference type="GO" id="GO:0006886">
    <property type="term" value="P:intracellular protein transport"/>
    <property type="evidence" value="ECO:0007669"/>
    <property type="project" value="InterPro"/>
</dbReference>
<dbReference type="GO" id="GO:0016192">
    <property type="term" value="P:vesicle-mediated transport"/>
    <property type="evidence" value="ECO:0007669"/>
    <property type="project" value="InterPro"/>
</dbReference>
<evidence type="ECO:0000256" key="3">
    <source>
        <dbReference type="ARBA" id="ARBA00022927"/>
    </source>
</evidence>
<evidence type="ECO:0000256" key="5">
    <source>
        <dbReference type="SAM" id="MobiDB-lite"/>
    </source>
</evidence>
<accession>A0A9W5TC15</accession>